<dbReference type="CDD" id="cd12797">
    <property type="entry name" value="M23_peptidase"/>
    <property type="match status" value="1"/>
</dbReference>
<dbReference type="PROSITE" id="PS51257">
    <property type="entry name" value="PROKAR_LIPOPROTEIN"/>
    <property type="match status" value="1"/>
</dbReference>
<evidence type="ECO:0000259" key="4">
    <source>
        <dbReference type="PROSITE" id="PS51782"/>
    </source>
</evidence>
<dbReference type="EMBL" id="JABGBO010000005">
    <property type="protein sequence ID" value="NOL49643.1"/>
    <property type="molecule type" value="Genomic_DNA"/>
</dbReference>
<reference evidence="5 6" key="1">
    <citation type="submission" date="2020-05" db="EMBL/GenBank/DDBJ databases">
        <authorList>
            <person name="Niu N."/>
        </authorList>
    </citation>
    <scope>NUCLEOTIDE SEQUENCE [LARGE SCALE GENOMIC DNA]</scope>
    <source>
        <strain evidence="5 6">LMG10982</strain>
    </source>
</reference>
<dbReference type="PANTHER" id="PTHR21666">
    <property type="entry name" value="PEPTIDASE-RELATED"/>
    <property type="match status" value="1"/>
</dbReference>
<organism evidence="5 6">
    <name type="scientific">Pelistega europaea</name>
    <dbReference type="NCBI Taxonomy" id="106147"/>
    <lineage>
        <taxon>Bacteria</taxon>
        <taxon>Pseudomonadati</taxon>
        <taxon>Pseudomonadota</taxon>
        <taxon>Betaproteobacteria</taxon>
        <taxon>Burkholderiales</taxon>
        <taxon>Alcaligenaceae</taxon>
        <taxon>Pelistega</taxon>
    </lineage>
</organism>
<dbReference type="Pfam" id="PF01476">
    <property type="entry name" value="LysM"/>
    <property type="match status" value="1"/>
</dbReference>
<dbReference type="Proteomes" id="UP000541421">
    <property type="component" value="Unassembled WGS sequence"/>
</dbReference>
<dbReference type="Gene3D" id="3.10.350.10">
    <property type="entry name" value="LysM domain"/>
    <property type="match status" value="1"/>
</dbReference>
<dbReference type="PANTHER" id="PTHR21666:SF263">
    <property type="entry name" value="MUREIN HYDROLASE ACTIVATOR NLPD"/>
    <property type="match status" value="1"/>
</dbReference>
<dbReference type="AlphaFoldDB" id="A0A7Y4LA12"/>
<dbReference type="Pfam" id="PF01551">
    <property type="entry name" value="Peptidase_M23"/>
    <property type="match status" value="1"/>
</dbReference>
<gene>
    <name evidence="5" type="ORF">HKX40_05780</name>
</gene>
<feature type="signal peptide" evidence="3">
    <location>
        <begin position="1"/>
        <end position="26"/>
    </location>
</feature>
<dbReference type="InterPro" id="IPR036779">
    <property type="entry name" value="LysM_dom_sf"/>
</dbReference>
<feature type="compositionally biased region" description="Polar residues" evidence="2">
    <location>
        <begin position="99"/>
        <end position="109"/>
    </location>
</feature>
<dbReference type="InterPro" id="IPR011055">
    <property type="entry name" value="Dup_hybrid_motif"/>
</dbReference>
<dbReference type="InterPro" id="IPR018392">
    <property type="entry name" value="LysM"/>
</dbReference>
<dbReference type="Gene3D" id="2.70.70.10">
    <property type="entry name" value="Glucose Permease (Domain IIA)"/>
    <property type="match status" value="1"/>
</dbReference>
<evidence type="ECO:0000313" key="5">
    <source>
        <dbReference type="EMBL" id="NOL49643.1"/>
    </source>
</evidence>
<comment type="similarity">
    <text evidence="1">Belongs to the E.coli NlpD/Haemophilus LppB family.</text>
</comment>
<comment type="caution">
    <text evidence="5">The sequence shown here is derived from an EMBL/GenBank/DDBJ whole genome shotgun (WGS) entry which is preliminary data.</text>
</comment>
<evidence type="ECO:0000313" key="6">
    <source>
        <dbReference type="Proteomes" id="UP000541421"/>
    </source>
</evidence>
<dbReference type="InterPro" id="IPR016047">
    <property type="entry name" value="M23ase_b-sheet_dom"/>
</dbReference>
<dbReference type="SUPFAM" id="SSF51261">
    <property type="entry name" value="Duplicated hybrid motif"/>
    <property type="match status" value="1"/>
</dbReference>
<accession>A0A7Y4LA12</accession>
<sequence>MSVKKSYFCGVALSVLVLAGCGSSHKAPISSVGGYSSGGASAGTYVVQRGDTLYSIARRYGVSVKSLLSMNNISNPSQIEVGQRIRVGGGGSSGSSSSKTPVSRPSGVTSGAFADADTSTRASDANLVSWGWPYRGNIITAYSTSTRGIDIAGKIGDPVKAAADGKVSYVGNGLRGLGNLVLITHSNGFISAYAHNSKLLVKQNQRVSKGQTIAELGQSDTSSPRLHFEIRRNGRPVNPQAYLPH</sequence>
<evidence type="ECO:0000256" key="3">
    <source>
        <dbReference type="SAM" id="SignalP"/>
    </source>
</evidence>
<evidence type="ECO:0000256" key="1">
    <source>
        <dbReference type="ARBA" id="ARBA00038420"/>
    </source>
</evidence>
<keyword evidence="3" id="KW-0732">Signal</keyword>
<feature type="region of interest" description="Disordered" evidence="2">
    <location>
        <begin position="85"/>
        <end position="115"/>
    </location>
</feature>
<evidence type="ECO:0000256" key="2">
    <source>
        <dbReference type="SAM" id="MobiDB-lite"/>
    </source>
</evidence>
<dbReference type="PROSITE" id="PS51782">
    <property type="entry name" value="LYSM"/>
    <property type="match status" value="1"/>
</dbReference>
<name>A0A7Y4LA12_9BURK</name>
<protein>
    <submittedName>
        <fullName evidence="5">Peptidoglycan DD-metalloendopeptidase family protein</fullName>
    </submittedName>
</protein>
<dbReference type="SMART" id="SM00257">
    <property type="entry name" value="LysM"/>
    <property type="match status" value="1"/>
</dbReference>
<keyword evidence="6" id="KW-1185">Reference proteome</keyword>
<dbReference type="InterPro" id="IPR050570">
    <property type="entry name" value="Cell_wall_metabolism_enzyme"/>
</dbReference>
<feature type="chain" id="PRO_5031124472" evidence="3">
    <location>
        <begin position="27"/>
        <end position="245"/>
    </location>
</feature>
<dbReference type="CDD" id="cd00118">
    <property type="entry name" value="LysM"/>
    <property type="match status" value="1"/>
</dbReference>
<dbReference type="RefSeq" id="WP_171588624.1">
    <property type="nucleotide sequence ID" value="NZ_JABGBO010000005.1"/>
</dbReference>
<feature type="domain" description="LysM" evidence="4">
    <location>
        <begin position="43"/>
        <end position="87"/>
    </location>
</feature>
<proteinExistence type="inferred from homology"/>
<dbReference type="GO" id="GO:0004222">
    <property type="term" value="F:metalloendopeptidase activity"/>
    <property type="evidence" value="ECO:0007669"/>
    <property type="project" value="TreeGrafter"/>
</dbReference>